<dbReference type="AlphaFoldDB" id="A0A163TJP2"/>
<protein>
    <submittedName>
        <fullName evidence="1">Uncharacterized protein</fullName>
    </submittedName>
</protein>
<sequence>MNPLSHLASENVLFAFDHQHPAIDTDKITSFSASVYLYNKPDNHDDVCLADNKVGHMLRTFSSVSFQLVKGFESRDTAISGI</sequence>
<dbReference type="InParanoid" id="A0A163TJP2"/>
<proteinExistence type="predicted"/>
<reference evidence="1" key="1">
    <citation type="submission" date="2016-04" db="EMBL/GenBank/DDBJ databases">
        <authorList>
            <person name="Evans L.H."/>
            <person name="Alamgir A."/>
            <person name="Owens N."/>
            <person name="Weber N.D."/>
            <person name="Virtaneva K."/>
            <person name="Barbian K."/>
            <person name="Babar A."/>
            <person name="Rosenke K."/>
        </authorList>
    </citation>
    <scope>NUCLEOTIDE SEQUENCE [LARGE SCALE GENOMIC DNA]</scope>
    <source>
        <strain evidence="1">CBS 101.48</strain>
    </source>
</reference>
<dbReference type="EMBL" id="LT554468">
    <property type="protein sequence ID" value="SAM05442.1"/>
    <property type="molecule type" value="Genomic_DNA"/>
</dbReference>
<evidence type="ECO:0000313" key="1">
    <source>
        <dbReference type="EMBL" id="SAM05442.1"/>
    </source>
</evidence>
<keyword evidence="2" id="KW-1185">Reference proteome</keyword>
<organism evidence="1">
    <name type="scientific">Absidia glauca</name>
    <name type="common">Pin mould</name>
    <dbReference type="NCBI Taxonomy" id="4829"/>
    <lineage>
        <taxon>Eukaryota</taxon>
        <taxon>Fungi</taxon>
        <taxon>Fungi incertae sedis</taxon>
        <taxon>Mucoromycota</taxon>
        <taxon>Mucoromycotina</taxon>
        <taxon>Mucoromycetes</taxon>
        <taxon>Mucorales</taxon>
        <taxon>Cunninghamellaceae</taxon>
        <taxon>Absidia</taxon>
    </lineage>
</organism>
<gene>
    <name evidence="1" type="primary">ABSGL_11317.1 scaffold 12295</name>
</gene>
<dbReference type="Proteomes" id="UP000078561">
    <property type="component" value="Unassembled WGS sequence"/>
</dbReference>
<accession>A0A163TJP2</accession>
<evidence type="ECO:0000313" key="2">
    <source>
        <dbReference type="Proteomes" id="UP000078561"/>
    </source>
</evidence>
<name>A0A163TJP2_ABSGL</name>